<dbReference type="EMBL" id="CAXDID020000424">
    <property type="protein sequence ID" value="CAL6090026.1"/>
    <property type="molecule type" value="Genomic_DNA"/>
</dbReference>
<dbReference type="EMBL" id="CATOUU010000174">
    <property type="protein sequence ID" value="CAI9919476.1"/>
    <property type="molecule type" value="Genomic_DNA"/>
</dbReference>
<reference evidence="2" key="1">
    <citation type="submission" date="2023-06" db="EMBL/GenBank/DDBJ databases">
        <authorList>
            <person name="Kurt Z."/>
        </authorList>
    </citation>
    <scope>NUCLEOTIDE SEQUENCE</scope>
</reference>
<sequence length="112" mass="13051">MKIVVNICCLKICIYVFIFGCQSCDWKLRQRNRIRDGLDIREINLLEIRIDLNQLQADEGLEVKFESRYELSYVSGRVHVKKTRVQSRARERAQDEAADISDKYASPGLSIE</sequence>
<proteinExistence type="predicted"/>
<organism evidence="2">
    <name type="scientific">Hexamita inflata</name>
    <dbReference type="NCBI Taxonomy" id="28002"/>
    <lineage>
        <taxon>Eukaryota</taxon>
        <taxon>Metamonada</taxon>
        <taxon>Diplomonadida</taxon>
        <taxon>Hexamitidae</taxon>
        <taxon>Hexamitinae</taxon>
        <taxon>Hexamita</taxon>
    </lineage>
</organism>
<evidence type="ECO:0000313" key="2">
    <source>
        <dbReference type="EMBL" id="CAI9919476.1"/>
    </source>
</evidence>
<dbReference type="Proteomes" id="UP001642409">
    <property type="component" value="Unassembled WGS sequence"/>
</dbReference>
<name>A0AA86NHP3_9EUKA</name>
<accession>A0AA86NHP3</accession>
<feature type="region of interest" description="Disordered" evidence="1">
    <location>
        <begin position="87"/>
        <end position="112"/>
    </location>
</feature>
<dbReference type="AlphaFoldDB" id="A0AA86NHP3"/>
<evidence type="ECO:0000256" key="1">
    <source>
        <dbReference type="SAM" id="MobiDB-lite"/>
    </source>
</evidence>
<gene>
    <name evidence="3" type="ORF">HINF_LOCUS65113</name>
    <name evidence="2" type="ORF">HINF_LOCUS7121</name>
</gene>
<reference evidence="3 4" key="2">
    <citation type="submission" date="2024-07" db="EMBL/GenBank/DDBJ databases">
        <authorList>
            <person name="Akdeniz Z."/>
        </authorList>
    </citation>
    <scope>NUCLEOTIDE SEQUENCE [LARGE SCALE GENOMIC DNA]</scope>
</reference>
<keyword evidence="4" id="KW-1185">Reference proteome</keyword>
<protein>
    <submittedName>
        <fullName evidence="3">Hypothetical_protein</fullName>
    </submittedName>
</protein>
<evidence type="ECO:0000313" key="3">
    <source>
        <dbReference type="EMBL" id="CAL6090026.1"/>
    </source>
</evidence>
<evidence type="ECO:0000313" key="4">
    <source>
        <dbReference type="Proteomes" id="UP001642409"/>
    </source>
</evidence>
<comment type="caution">
    <text evidence="2">The sequence shown here is derived from an EMBL/GenBank/DDBJ whole genome shotgun (WGS) entry which is preliminary data.</text>
</comment>